<keyword evidence="15" id="KW-1185">Reference proteome</keyword>
<keyword evidence="5 14" id="KW-0328">Glycosyltransferase</keyword>
<evidence type="ECO:0000256" key="1">
    <source>
        <dbReference type="ARBA" id="ARBA00004515"/>
    </source>
</evidence>
<dbReference type="PANTHER" id="PTHR30160">
    <property type="entry name" value="TETRAACYLDISACCHARIDE 4'-KINASE-RELATED"/>
    <property type="match status" value="1"/>
</dbReference>
<comment type="subcellular location">
    <subcellularLocation>
        <location evidence="1">Cell inner membrane</location>
        <topology evidence="1">Peripheral membrane protein</topology>
        <orientation evidence="1">Cytoplasmic side</orientation>
    </subcellularLocation>
</comment>
<evidence type="ECO:0000256" key="12">
    <source>
        <dbReference type="ARBA" id="ARBA00044330"/>
    </source>
</evidence>
<sequence length="317" mass="36852">MKICLIKTSSMGDIIHTLPALTDAQHAIENLEVDWVLEEDFAEIPRWHSAIRNILPVAIRRWRKNLFSSVTWHEWQSCRIFLQSDYYDAVIDAQGLIKSAALITYFTNGIKYGYDKQCAREPIASYFYDKKFFIDYQQHAVERIRQLFAQSLGYPYPQTLPDYAIATHFIKTRFEEPYILFFHATTRSDKFWLIEEWRNLAQKLTALGYQIRLPWNNEKERRQAEQITKNLKNCIILPKLNLTELATEIINSIAVVSVDTGLAHLTAALDKTNVTLYGATDPKLIGTYGKNQFHLQGQNMAEIKAEEVFRLLMKILP</sequence>
<protein>
    <recommendedName>
        <fullName evidence="11">Lipopolysaccharide heptosyltransferase 1</fullName>
        <ecNumber evidence="10">2.4.99.23</ecNumber>
    </recommendedName>
    <alternativeName>
        <fullName evidence="12">ADP-heptose:lipopolysaccharide heptosyltransferase I</fullName>
    </alternativeName>
</protein>
<proteinExistence type="inferred from homology"/>
<evidence type="ECO:0000256" key="8">
    <source>
        <dbReference type="ARBA" id="ARBA00023136"/>
    </source>
</evidence>
<evidence type="ECO:0000256" key="5">
    <source>
        <dbReference type="ARBA" id="ARBA00022676"/>
    </source>
</evidence>
<dbReference type="EMBL" id="JBHTJN010000009">
    <property type="protein sequence ID" value="MFD0966107.1"/>
    <property type="molecule type" value="Genomic_DNA"/>
</dbReference>
<dbReference type="Gene3D" id="3.40.50.2000">
    <property type="entry name" value="Glycogen Phosphorylase B"/>
    <property type="match status" value="2"/>
</dbReference>
<evidence type="ECO:0000256" key="7">
    <source>
        <dbReference type="ARBA" id="ARBA00022985"/>
    </source>
</evidence>
<organism evidence="14 15">
    <name type="scientific">Seminibacterium arietis</name>
    <dbReference type="NCBI Taxonomy" id="1173502"/>
    <lineage>
        <taxon>Bacteria</taxon>
        <taxon>Pseudomonadati</taxon>
        <taxon>Pseudomonadota</taxon>
        <taxon>Gammaproteobacteria</taxon>
        <taxon>Pasteurellales</taxon>
        <taxon>Pasteurellaceae</taxon>
        <taxon>Seminibacterium</taxon>
    </lineage>
</organism>
<evidence type="ECO:0000256" key="13">
    <source>
        <dbReference type="ARBA" id="ARBA00049201"/>
    </source>
</evidence>
<evidence type="ECO:0000256" key="4">
    <source>
        <dbReference type="ARBA" id="ARBA00022519"/>
    </source>
</evidence>
<dbReference type="InterPro" id="IPR051199">
    <property type="entry name" value="LPS_LOS_Heptosyltrfase"/>
</dbReference>
<dbReference type="Proteomes" id="UP001596996">
    <property type="component" value="Unassembled WGS sequence"/>
</dbReference>
<dbReference type="InterPro" id="IPR011908">
    <property type="entry name" value="LipoPS_heptosylTferase-I"/>
</dbReference>
<dbReference type="CDD" id="cd03789">
    <property type="entry name" value="GT9_LPS_heptosyltransferase"/>
    <property type="match status" value="1"/>
</dbReference>
<evidence type="ECO:0000313" key="14">
    <source>
        <dbReference type="EMBL" id="MFD0966107.1"/>
    </source>
</evidence>
<reference evidence="15" key="1">
    <citation type="journal article" date="2019" name="Int. J. Syst. Evol. Microbiol.">
        <title>The Global Catalogue of Microorganisms (GCM) 10K type strain sequencing project: providing services to taxonomists for standard genome sequencing and annotation.</title>
        <authorList>
            <consortium name="The Broad Institute Genomics Platform"/>
            <consortium name="The Broad Institute Genome Sequencing Center for Infectious Disease"/>
            <person name="Wu L."/>
            <person name="Ma J."/>
        </authorList>
    </citation>
    <scope>NUCLEOTIDE SEQUENCE [LARGE SCALE GENOMIC DNA]</scope>
    <source>
        <strain evidence="15">CCUG 61707</strain>
    </source>
</reference>
<evidence type="ECO:0000256" key="11">
    <source>
        <dbReference type="ARBA" id="ARBA00044190"/>
    </source>
</evidence>
<evidence type="ECO:0000256" key="2">
    <source>
        <dbReference type="ARBA" id="ARBA00004713"/>
    </source>
</evidence>
<comment type="catalytic activity">
    <reaction evidence="13">
        <text>an alpha-Kdo-(2-&gt;4)-alpha-Kdo-(2-&gt;6)-lipid A + ADP-L-glycero-beta-D-manno-heptose = an L-alpha-D-Hep-(1-&gt;5)-[alpha-Kdo-(2-&gt;4)]-alpha-Kdo-(2-&gt;6)-lipid A + ADP + H(+)</text>
        <dbReference type="Rhea" id="RHEA:74067"/>
        <dbReference type="ChEBI" id="CHEBI:15378"/>
        <dbReference type="ChEBI" id="CHEBI:61506"/>
        <dbReference type="ChEBI" id="CHEBI:176431"/>
        <dbReference type="ChEBI" id="CHEBI:193068"/>
        <dbReference type="ChEBI" id="CHEBI:456216"/>
        <dbReference type="EC" id="2.4.99.23"/>
    </reaction>
</comment>
<comment type="similarity">
    <text evidence="9">Belongs to the glycosyltransferase 9 family.</text>
</comment>
<keyword evidence="7" id="KW-0448">Lipopolysaccharide biosynthesis</keyword>
<evidence type="ECO:0000256" key="6">
    <source>
        <dbReference type="ARBA" id="ARBA00022679"/>
    </source>
</evidence>
<dbReference type="NCBIfam" id="TIGR02193">
    <property type="entry name" value="heptsyl_trn_I"/>
    <property type="match status" value="1"/>
</dbReference>
<keyword evidence="8" id="KW-0472">Membrane</keyword>
<keyword evidence="6 14" id="KW-0808">Transferase</keyword>
<dbReference type="PANTHER" id="PTHR30160:SF19">
    <property type="entry name" value="LIPOPOLYSACCHARIDE HEPTOSYLTRANSFERASE 1"/>
    <property type="match status" value="1"/>
</dbReference>
<comment type="pathway">
    <text evidence="2">Bacterial outer membrane biogenesis; LPS core biosynthesis.</text>
</comment>
<evidence type="ECO:0000256" key="9">
    <source>
        <dbReference type="ARBA" id="ARBA00043995"/>
    </source>
</evidence>
<evidence type="ECO:0000256" key="10">
    <source>
        <dbReference type="ARBA" id="ARBA00044041"/>
    </source>
</evidence>
<dbReference type="InterPro" id="IPR002201">
    <property type="entry name" value="Glyco_trans_9"/>
</dbReference>
<name>A0ABW3I9E4_9PAST</name>
<dbReference type="SUPFAM" id="SSF53756">
    <property type="entry name" value="UDP-Glycosyltransferase/glycogen phosphorylase"/>
    <property type="match status" value="1"/>
</dbReference>
<evidence type="ECO:0000313" key="15">
    <source>
        <dbReference type="Proteomes" id="UP001596996"/>
    </source>
</evidence>
<gene>
    <name evidence="14" type="primary">rfaC</name>
    <name evidence="14" type="ORF">ACFQ02_04470</name>
</gene>
<dbReference type="NCBIfam" id="NF008204">
    <property type="entry name" value="PRK10964.1"/>
    <property type="match status" value="1"/>
</dbReference>
<comment type="caution">
    <text evidence="14">The sequence shown here is derived from an EMBL/GenBank/DDBJ whole genome shotgun (WGS) entry which is preliminary data.</text>
</comment>
<dbReference type="RefSeq" id="WP_380819855.1">
    <property type="nucleotide sequence ID" value="NZ_JBHTJN010000009.1"/>
</dbReference>
<dbReference type="Pfam" id="PF01075">
    <property type="entry name" value="Glyco_transf_9"/>
    <property type="match status" value="1"/>
</dbReference>
<keyword evidence="3" id="KW-1003">Cell membrane</keyword>
<dbReference type="GO" id="GO:0016757">
    <property type="term" value="F:glycosyltransferase activity"/>
    <property type="evidence" value="ECO:0007669"/>
    <property type="project" value="UniProtKB-KW"/>
</dbReference>
<accession>A0ABW3I9E4</accession>
<dbReference type="EC" id="2.4.99.23" evidence="10"/>
<evidence type="ECO:0000256" key="3">
    <source>
        <dbReference type="ARBA" id="ARBA00022475"/>
    </source>
</evidence>
<keyword evidence="4" id="KW-0997">Cell inner membrane</keyword>